<evidence type="ECO:0000313" key="1">
    <source>
        <dbReference type="EMBL" id="MBP1934279.1"/>
    </source>
</evidence>
<dbReference type="RefSeq" id="WP_209812286.1">
    <property type="nucleotide sequence ID" value="NZ_JAGGKT010000019.1"/>
</dbReference>
<sequence>MIEIDPKERNLTGIIDFGDLQITDPGYEYTYIFEDCGEEIAYYVMQLRGVDDIERKLKKVSFFVTADHLATVLEGIERNDQTLINEDIKSIRLEMENR</sequence>
<dbReference type="Proteomes" id="UP001519343">
    <property type="component" value="Unassembled WGS sequence"/>
</dbReference>
<gene>
    <name evidence="1" type="ORF">J2Z37_004299</name>
</gene>
<keyword evidence="2" id="KW-1185">Reference proteome</keyword>
<organism evidence="1 2">
    <name type="scientific">Ammoniphilus resinae</name>
    <dbReference type="NCBI Taxonomy" id="861532"/>
    <lineage>
        <taxon>Bacteria</taxon>
        <taxon>Bacillati</taxon>
        <taxon>Bacillota</taxon>
        <taxon>Bacilli</taxon>
        <taxon>Bacillales</taxon>
        <taxon>Paenibacillaceae</taxon>
        <taxon>Aneurinibacillus group</taxon>
        <taxon>Ammoniphilus</taxon>
    </lineage>
</organism>
<protein>
    <recommendedName>
        <fullName evidence="3">Aminoglycoside phosphotransferase domain-containing protein</fullName>
    </recommendedName>
</protein>
<dbReference type="EMBL" id="JAGGKT010000019">
    <property type="protein sequence ID" value="MBP1934279.1"/>
    <property type="molecule type" value="Genomic_DNA"/>
</dbReference>
<comment type="caution">
    <text evidence="1">The sequence shown here is derived from an EMBL/GenBank/DDBJ whole genome shotgun (WGS) entry which is preliminary data.</text>
</comment>
<name>A0ABS4GVH2_9BACL</name>
<dbReference type="Gene3D" id="3.90.1200.10">
    <property type="match status" value="1"/>
</dbReference>
<proteinExistence type="predicted"/>
<evidence type="ECO:0000313" key="2">
    <source>
        <dbReference type="Proteomes" id="UP001519343"/>
    </source>
</evidence>
<evidence type="ECO:0008006" key="3">
    <source>
        <dbReference type="Google" id="ProtNLM"/>
    </source>
</evidence>
<accession>A0ABS4GVH2</accession>
<reference evidence="1 2" key="1">
    <citation type="submission" date="2021-03" db="EMBL/GenBank/DDBJ databases">
        <title>Genomic Encyclopedia of Type Strains, Phase IV (KMG-IV): sequencing the most valuable type-strain genomes for metagenomic binning, comparative biology and taxonomic classification.</title>
        <authorList>
            <person name="Goeker M."/>
        </authorList>
    </citation>
    <scope>NUCLEOTIDE SEQUENCE [LARGE SCALE GENOMIC DNA]</scope>
    <source>
        <strain evidence="1 2">DSM 24738</strain>
    </source>
</reference>